<dbReference type="GeneID" id="5720848"/>
<feature type="domain" description="Methyltransferase" evidence="1">
    <location>
        <begin position="65"/>
        <end position="150"/>
    </location>
</feature>
<dbReference type="Gene3D" id="3.40.50.150">
    <property type="entry name" value="Vaccinia Virus protein VP39"/>
    <property type="match status" value="1"/>
</dbReference>
<dbReference type="eggNOG" id="ENOG502S88X">
    <property type="taxonomic scope" value="Eukaryota"/>
</dbReference>
<gene>
    <name evidence="2" type="ORF">CHLRE_09g386167v5</name>
</gene>
<dbReference type="KEGG" id="cre:CHLRE_09g386167v5"/>
<proteinExistence type="predicted"/>
<sequence length="222" mass="24978">MKTSRTVEFHEKGVPAGDIFTRIYGSKLWGTAGGGSGIGSEPNCTQFIRPKVVSVIQKYNIQSMVDAPCGSMAWMPMVLEQVPNITYTGIDVACNLITEHQVNFASRNNWRFYCADVCHQGLPRADLVFSRDALQHLPLSYVHSFLHNVRDSGAKYLLVGSYLNESTTQYRNLDIAVGDYYDINLLEKPFSLQHALLETLDEEYRYTGFAHKSMLLLDATKL</sequence>
<name>A8J1C5_CHLRE</name>
<dbReference type="PaxDb" id="3055-EDP01890"/>
<reference evidence="2 3" key="1">
    <citation type="journal article" date="2007" name="Science">
        <title>The Chlamydomonas genome reveals the evolution of key animal and plant functions.</title>
        <authorList>
            <person name="Merchant S.S."/>
            <person name="Prochnik S.E."/>
            <person name="Vallon O."/>
            <person name="Harris E.H."/>
            <person name="Karpowicz S.J."/>
            <person name="Witman G.B."/>
            <person name="Terry A."/>
            <person name="Salamov A."/>
            <person name="Fritz-Laylin L.K."/>
            <person name="Marechal-Drouard L."/>
            <person name="Marshall W.F."/>
            <person name="Qu L.H."/>
            <person name="Nelson D.R."/>
            <person name="Sanderfoot A.A."/>
            <person name="Spalding M.H."/>
            <person name="Kapitonov V.V."/>
            <person name="Ren Q."/>
            <person name="Ferris P."/>
            <person name="Lindquist E."/>
            <person name="Shapiro H."/>
            <person name="Lucas S.M."/>
            <person name="Grimwood J."/>
            <person name="Schmutz J."/>
            <person name="Cardol P."/>
            <person name="Cerutti H."/>
            <person name="Chanfreau G."/>
            <person name="Chen C.L."/>
            <person name="Cognat V."/>
            <person name="Croft M.T."/>
            <person name="Dent R."/>
            <person name="Dutcher S."/>
            <person name="Fernandez E."/>
            <person name="Fukuzawa H."/>
            <person name="Gonzalez-Ballester D."/>
            <person name="Gonzalez-Halphen D."/>
            <person name="Hallmann A."/>
            <person name="Hanikenne M."/>
            <person name="Hippler M."/>
            <person name="Inwood W."/>
            <person name="Jabbari K."/>
            <person name="Kalanon M."/>
            <person name="Kuras R."/>
            <person name="Lefebvre P.A."/>
            <person name="Lemaire S.D."/>
            <person name="Lobanov A.V."/>
            <person name="Lohr M."/>
            <person name="Manuell A."/>
            <person name="Meier I."/>
            <person name="Mets L."/>
            <person name="Mittag M."/>
            <person name="Mittelmeier T."/>
            <person name="Moroney J.V."/>
            <person name="Moseley J."/>
            <person name="Napoli C."/>
            <person name="Nedelcu A.M."/>
            <person name="Niyogi K."/>
            <person name="Novoselov S.V."/>
            <person name="Paulsen I.T."/>
            <person name="Pazour G."/>
            <person name="Purton S."/>
            <person name="Ral J.P."/>
            <person name="Riano-Pachon D.M."/>
            <person name="Riekhof W."/>
            <person name="Rymarquis L."/>
            <person name="Schroda M."/>
            <person name="Stern D."/>
            <person name="Umen J."/>
            <person name="Willows R."/>
            <person name="Wilson N."/>
            <person name="Zimmer S.L."/>
            <person name="Allmer J."/>
            <person name="Balk J."/>
            <person name="Bisova K."/>
            <person name="Chen C.J."/>
            <person name="Elias M."/>
            <person name="Gendler K."/>
            <person name="Hauser C."/>
            <person name="Lamb M.R."/>
            <person name="Ledford H."/>
            <person name="Long J.C."/>
            <person name="Minagawa J."/>
            <person name="Page M.D."/>
            <person name="Pan J."/>
            <person name="Pootakham W."/>
            <person name="Roje S."/>
            <person name="Rose A."/>
            <person name="Stahlberg E."/>
            <person name="Terauchi A.M."/>
            <person name="Yang P."/>
            <person name="Ball S."/>
            <person name="Bowler C."/>
            <person name="Dieckmann C.L."/>
            <person name="Gladyshev V.N."/>
            <person name="Green P."/>
            <person name="Jorgensen R."/>
            <person name="Mayfield S."/>
            <person name="Mueller-Roeber B."/>
            <person name="Rajamani S."/>
            <person name="Sayre R.T."/>
            <person name="Brokstein P."/>
            <person name="Dubchak I."/>
            <person name="Goodstein D."/>
            <person name="Hornick L."/>
            <person name="Huang Y.W."/>
            <person name="Jhaveri J."/>
            <person name="Luo Y."/>
            <person name="Martinez D."/>
            <person name="Ngau W.C."/>
            <person name="Otillar B."/>
            <person name="Poliakov A."/>
            <person name="Porter A."/>
            <person name="Szajkowski L."/>
            <person name="Werner G."/>
            <person name="Zhou K."/>
            <person name="Grigoriev I.V."/>
            <person name="Rokhsar D.S."/>
            <person name="Grossman A.R."/>
        </authorList>
    </citation>
    <scope>NUCLEOTIDE SEQUENCE [LARGE SCALE GENOMIC DNA]</scope>
    <source>
        <strain evidence="3">CC-503</strain>
    </source>
</reference>
<protein>
    <recommendedName>
        <fullName evidence="1">Methyltransferase domain-containing protein</fullName>
    </recommendedName>
</protein>
<dbReference type="OrthoDB" id="9991036at2759"/>
<dbReference type="HOGENOM" id="CLU_073683_0_0_1"/>
<dbReference type="Pfam" id="PF13649">
    <property type="entry name" value="Methyltransf_25"/>
    <property type="match status" value="1"/>
</dbReference>
<keyword evidence="3" id="KW-1185">Reference proteome</keyword>
<dbReference type="SUPFAM" id="SSF53335">
    <property type="entry name" value="S-adenosyl-L-methionine-dependent methyltransferases"/>
    <property type="match status" value="1"/>
</dbReference>
<accession>A8J1C5</accession>
<dbReference type="RefSeq" id="XP_001695182.1">
    <property type="nucleotide sequence ID" value="XM_001695130.2"/>
</dbReference>
<evidence type="ECO:0000313" key="3">
    <source>
        <dbReference type="Proteomes" id="UP000006906"/>
    </source>
</evidence>
<dbReference type="Proteomes" id="UP000006906">
    <property type="component" value="Chromosome 9"/>
</dbReference>
<dbReference type="InterPro" id="IPR041698">
    <property type="entry name" value="Methyltransf_25"/>
</dbReference>
<dbReference type="EMBL" id="CM008970">
    <property type="protein sequence ID" value="PNW78193.1"/>
    <property type="molecule type" value="Genomic_DNA"/>
</dbReference>
<dbReference type="InterPro" id="IPR029063">
    <property type="entry name" value="SAM-dependent_MTases_sf"/>
</dbReference>
<evidence type="ECO:0000259" key="1">
    <source>
        <dbReference type="Pfam" id="PF13649"/>
    </source>
</evidence>
<dbReference type="InParanoid" id="A8J1C5"/>
<dbReference type="Gramene" id="PNW78193">
    <property type="protein sequence ID" value="PNW78193"/>
    <property type="gene ID" value="CHLRE_09g386167v5"/>
</dbReference>
<organism evidence="2 3">
    <name type="scientific">Chlamydomonas reinhardtii</name>
    <name type="common">Chlamydomonas smithii</name>
    <dbReference type="NCBI Taxonomy" id="3055"/>
    <lineage>
        <taxon>Eukaryota</taxon>
        <taxon>Viridiplantae</taxon>
        <taxon>Chlorophyta</taxon>
        <taxon>core chlorophytes</taxon>
        <taxon>Chlorophyceae</taxon>
        <taxon>CS clade</taxon>
        <taxon>Chlamydomonadales</taxon>
        <taxon>Chlamydomonadaceae</taxon>
        <taxon>Chlamydomonas</taxon>
    </lineage>
</organism>
<dbReference type="AlphaFoldDB" id="A8J1C5"/>
<evidence type="ECO:0000313" key="2">
    <source>
        <dbReference type="EMBL" id="PNW78193.1"/>
    </source>
</evidence>